<evidence type="ECO:0000313" key="1">
    <source>
        <dbReference type="EMBL" id="KAK2596735.1"/>
    </source>
</evidence>
<dbReference type="AlphaFoldDB" id="A0AAJ0CQT4"/>
<sequence length="543" mass="60006">MRQLWSLDVSKNKVTDDAVQSLRNWCLPSSQLRSDVHSDVEGKLVSAFGGTDQYGPFLSIEDSDLSASFSHNERYFVDAPVYVAKSDSVAQEDHIFRQDGGALTRRDDAEEAIAFLAMDDDLVQAYDHQRAIGTTYLRLSHNLISAVGLQKLLHIADGHVEDLACDSMPFLPKAGKYHKIWPPGVVLTGILGAAHCFRPVMSPNLRVLRIHHSVITNIPTFHADGLSYTARLFLAETTIRERADAAFPQTFIPDMNPRLLSLTLTCLPRRSSGPLISRLIQFIKLLSIQERNIQDVSLAASTRRGPNLLKGLRHLRLEFEPDCVDDGLSTSVNLDAEELMNSGDKIFSFFEGERVEQPVSATASRSFVNELLNSKGVGSDSQFSSIGQSSGSDRDTLEFVTHHGHWNGKDFSVKVWIGPGSLDVPEVLKDYRQMVLKHHVVDGVGPATPAQIRAGAPQKSFVYHIAWSAAVMPPTLKSPTRGDLAGMSDVLDALKAYRSKGRSNYMQQYKLAQTDGRTVLLGNPHYFWRGRLEVSTEGEGPVA</sequence>
<dbReference type="EMBL" id="JASWJB010000111">
    <property type="protein sequence ID" value="KAK2596735.1"/>
    <property type="molecule type" value="Genomic_DNA"/>
</dbReference>
<comment type="caution">
    <text evidence="1">The sequence shown here is derived from an EMBL/GenBank/DDBJ whole genome shotgun (WGS) entry which is preliminary data.</text>
</comment>
<accession>A0AAJ0CQT4</accession>
<protein>
    <submittedName>
        <fullName evidence="1">Uncharacterized protein</fullName>
    </submittedName>
</protein>
<proteinExistence type="predicted"/>
<dbReference type="Proteomes" id="UP001251528">
    <property type="component" value="Unassembled WGS sequence"/>
</dbReference>
<reference evidence="1" key="1">
    <citation type="submission" date="2023-06" db="EMBL/GenBank/DDBJ databases">
        <title>Conoideocrella luteorostrata (Hypocreales: Clavicipitaceae), a potential biocontrol fungus for elongate hemlock scale in United States Christmas tree production areas.</title>
        <authorList>
            <person name="Barrett H."/>
            <person name="Lovett B."/>
            <person name="Macias A.M."/>
            <person name="Stajich J.E."/>
            <person name="Kasson M.T."/>
        </authorList>
    </citation>
    <scope>NUCLEOTIDE SEQUENCE</scope>
    <source>
        <strain evidence="1">ARSEF 14590</strain>
    </source>
</reference>
<name>A0AAJ0CQT4_9HYPO</name>
<keyword evidence="2" id="KW-1185">Reference proteome</keyword>
<evidence type="ECO:0000313" key="2">
    <source>
        <dbReference type="Proteomes" id="UP001251528"/>
    </source>
</evidence>
<dbReference type="SUPFAM" id="SSF52047">
    <property type="entry name" value="RNI-like"/>
    <property type="match status" value="1"/>
</dbReference>
<gene>
    <name evidence="1" type="ORF">QQS21_006190</name>
</gene>
<organism evidence="1 2">
    <name type="scientific">Conoideocrella luteorostrata</name>
    <dbReference type="NCBI Taxonomy" id="1105319"/>
    <lineage>
        <taxon>Eukaryota</taxon>
        <taxon>Fungi</taxon>
        <taxon>Dikarya</taxon>
        <taxon>Ascomycota</taxon>
        <taxon>Pezizomycotina</taxon>
        <taxon>Sordariomycetes</taxon>
        <taxon>Hypocreomycetidae</taxon>
        <taxon>Hypocreales</taxon>
        <taxon>Clavicipitaceae</taxon>
        <taxon>Conoideocrella</taxon>
    </lineage>
</organism>